<dbReference type="HOGENOM" id="CLU_2207929_0_0_5"/>
<geneLocation type="plasmid" evidence="1 2">
    <name>pRgalR602c</name>
</geneLocation>
<evidence type="ECO:0000313" key="2">
    <source>
        <dbReference type="Proteomes" id="UP000031368"/>
    </source>
</evidence>
<keyword evidence="1" id="KW-0614">Plasmid</keyword>
<dbReference type="Proteomes" id="UP000031368">
    <property type="component" value="Plasmid pRgalR602c"/>
</dbReference>
<dbReference type="Gene3D" id="3.30.70.100">
    <property type="match status" value="1"/>
</dbReference>
<dbReference type="EMBL" id="CP006880">
    <property type="protein sequence ID" value="AJD46178.1"/>
    <property type="molecule type" value="Genomic_DNA"/>
</dbReference>
<evidence type="ECO:0000313" key="1">
    <source>
        <dbReference type="EMBL" id="AJD46178.1"/>
    </source>
</evidence>
<protein>
    <recommendedName>
        <fullName evidence="3">Antibiotic biosynthesis monooxygenase protein</fullName>
    </recommendedName>
</protein>
<name>A0A0B4XHU7_9HYPH</name>
<proteinExistence type="predicted"/>
<dbReference type="SUPFAM" id="SSF54909">
    <property type="entry name" value="Dimeric alpha+beta barrel"/>
    <property type="match status" value="1"/>
</dbReference>
<gene>
    <name evidence="1" type="ORF">RGR602_PC02158</name>
</gene>
<accession>A0A0B4XHU7</accession>
<sequence>MSKPIVEIAAIRLKLGVTEAGLIAASDAAQNLLRGTDGFMRRELLKQADAEHANLVRWRSQADADAIMAAAVISPECAACFALMDMDGADPTRGLRHFTTLATYGEH</sequence>
<dbReference type="AlphaFoldDB" id="A0A0B4XHU7"/>
<dbReference type="InterPro" id="IPR011008">
    <property type="entry name" value="Dimeric_a/b-barrel"/>
</dbReference>
<dbReference type="KEGG" id="rga:RGR602_PC02158"/>
<keyword evidence="2" id="KW-1185">Reference proteome</keyword>
<evidence type="ECO:0008006" key="3">
    <source>
        <dbReference type="Google" id="ProtNLM"/>
    </source>
</evidence>
<reference evidence="1 2" key="1">
    <citation type="submission" date="2013-11" db="EMBL/GenBank/DDBJ databases">
        <title>Complete genome sequence of Rhizobium gallicum bv. gallicum R602.</title>
        <authorList>
            <person name="Bustos P."/>
            <person name="Santamaria R.I."/>
            <person name="Lozano L."/>
            <person name="Acosta J.L."/>
            <person name="Ormeno-Orrillo E."/>
            <person name="Rogel M.A."/>
            <person name="Romero D."/>
            <person name="Cevallos M.A."/>
            <person name="Martinez-Romero E."/>
            <person name="Gonzalez V."/>
        </authorList>
    </citation>
    <scope>NUCLEOTIDE SEQUENCE [LARGE SCALE GENOMIC DNA]</scope>
    <source>
        <strain evidence="1 2">R602</strain>
        <plasmid evidence="1 2">pRgalR602c</plasmid>
    </source>
</reference>
<organism evidence="1 2">
    <name type="scientific">Rhizobium gallicum bv. gallicum R602sp</name>
    <dbReference type="NCBI Taxonomy" id="1041138"/>
    <lineage>
        <taxon>Bacteria</taxon>
        <taxon>Pseudomonadati</taxon>
        <taxon>Pseudomonadota</taxon>
        <taxon>Alphaproteobacteria</taxon>
        <taxon>Hyphomicrobiales</taxon>
        <taxon>Rhizobiaceae</taxon>
        <taxon>Rhizobium/Agrobacterium group</taxon>
        <taxon>Rhizobium</taxon>
    </lineage>
</organism>
<dbReference type="RefSeq" id="WP_052451886.1">
    <property type="nucleotide sequence ID" value="NZ_CP006880.1"/>
</dbReference>